<evidence type="ECO:0000256" key="6">
    <source>
        <dbReference type="ARBA" id="ARBA00023134"/>
    </source>
</evidence>
<dbReference type="FunFam" id="3.40.50.10050:FF:000001">
    <property type="entry name" value="Translation initiation factor IF-2"/>
    <property type="match status" value="1"/>
</dbReference>
<sequence>MSDTDATTETDHSLRTPIVAVLGHVDHGKTSLLDRIRGSAVTAGESGAITQHIGATAVPLSVISEIAGELVDPTDFDLPGLLFIDTPGHHSFSTLRSRGGALADIAILVVDVNDGFQPQTLEAIDILKRTQTPFIVAANKIDTVPGWNPNEDQPVQATMEAQSDRVTSDLNEKLYEIIGELSDNGFSADMYWRVQDFQANIGVVPVSAETGEGVPDLLTVMMGLSQRYMKEEMEIDASGPGVGTVLEVKDTRGFGTTLDAIVYDGTIRADDTIVVGGLHGPIVTDVRALLRPRPLEEIRTEQEFEQVEEVAAADGVKIAAPDLDDAMAGAPIRVVRDRDRDEVVAEVQEELAEIAVTTEDEGVVVKADTLGSLEAISSTLEEEEIPIMRAEVGAVAPRDVRVAETAGEPTHQAILAFSVEVLDDARDLAEQEDVKLFEDDVIYQLIERYDDHVTEIEEAQQEQILENITRPAKFRVLDDHTFRQSDPAVVGVEVLSGELRRNVNVVKWEGNEPTRVGRLKSLQDEGEEVDAARTGERLAASIDGPTVGRQIEEGDDLWVEIPEKHAKILEQELAEDISVDEREALSMYLENHRNRDPFWGK</sequence>
<dbReference type="NCBIfam" id="NF003078">
    <property type="entry name" value="PRK04004.1"/>
    <property type="match status" value="1"/>
</dbReference>
<dbReference type="NCBIfam" id="TIGR00231">
    <property type="entry name" value="small_GTP"/>
    <property type="match status" value="1"/>
</dbReference>
<dbReference type="SUPFAM" id="SSF52540">
    <property type="entry name" value="P-loop containing nucleoside triphosphate hydrolases"/>
    <property type="match status" value="1"/>
</dbReference>
<dbReference type="Pfam" id="PF14578">
    <property type="entry name" value="GTP_EFTU_D4"/>
    <property type="match status" value="1"/>
</dbReference>
<evidence type="ECO:0000313" key="11">
    <source>
        <dbReference type="EMBL" id="MBV0925262.1"/>
    </source>
</evidence>
<dbReference type="Gene3D" id="3.40.50.300">
    <property type="entry name" value="P-loop containing nucleotide triphosphate hydrolases"/>
    <property type="match status" value="1"/>
</dbReference>
<dbReference type="Pfam" id="PF00009">
    <property type="entry name" value="GTP_EFTU"/>
    <property type="match status" value="1"/>
</dbReference>
<reference evidence="11 12" key="1">
    <citation type="submission" date="2021-06" db="EMBL/GenBank/DDBJ databases">
        <title>New haloarchaea isolates fom saline soil.</title>
        <authorList>
            <person name="Duran-Viseras A."/>
            <person name="Sanchez-Porro C.S."/>
            <person name="Ventosa A."/>
        </authorList>
    </citation>
    <scope>NUCLEOTIDE SEQUENCE [LARGE SCALE GENOMIC DNA]</scope>
    <source>
        <strain evidence="11 12">JCM 183640</strain>
    </source>
</reference>
<organism evidence="11 12">
    <name type="scientific">Haloarcula limicola</name>
    <dbReference type="NCBI Taxonomy" id="1429915"/>
    <lineage>
        <taxon>Archaea</taxon>
        <taxon>Methanobacteriati</taxon>
        <taxon>Methanobacteriota</taxon>
        <taxon>Stenosarchaea group</taxon>
        <taxon>Halobacteria</taxon>
        <taxon>Halobacteriales</taxon>
        <taxon>Haloarculaceae</taxon>
        <taxon>Haloarcula</taxon>
    </lineage>
</organism>
<dbReference type="SUPFAM" id="SSF50447">
    <property type="entry name" value="Translation proteins"/>
    <property type="match status" value="1"/>
</dbReference>
<proteinExistence type="inferred from homology"/>
<dbReference type="SUPFAM" id="SSF52156">
    <property type="entry name" value="Initiation factor IF2/eIF5b, domain 3"/>
    <property type="match status" value="1"/>
</dbReference>
<comment type="similarity">
    <text evidence="1 8 9">Belongs to the TRAFAC class translation factor GTPase superfamily. Classic translation factor GTPase family. IF-2 subfamily.</text>
</comment>
<evidence type="ECO:0000259" key="10">
    <source>
        <dbReference type="PROSITE" id="PS51722"/>
    </source>
</evidence>
<dbReference type="CDD" id="cd03703">
    <property type="entry name" value="aeIF5B_II"/>
    <property type="match status" value="1"/>
</dbReference>
<comment type="function">
    <text evidence="7 8 9">Function in general translation initiation by promoting the binding of the formylmethionine-tRNA to ribosomes. Seems to function along with eIF-2.</text>
</comment>
<dbReference type="CDD" id="cd16266">
    <property type="entry name" value="IF2_aeIF5B_IV"/>
    <property type="match status" value="1"/>
</dbReference>
<accession>A0A8J7Y6Q2</accession>
<dbReference type="NCBIfam" id="TIGR00491">
    <property type="entry name" value="aIF-2"/>
    <property type="match status" value="1"/>
</dbReference>
<dbReference type="FunFam" id="3.40.50.300:FF:000112">
    <property type="entry name" value="Eukaryotic translation initiation factor 5B"/>
    <property type="match status" value="1"/>
</dbReference>
<keyword evidence="5 8" id="KW-0648">Protein biosynthesis</keyword>
<dbReference type="InterPro" id="IPR009000">
    <property type="entry name" value="Transl_B-barrel_sf"/>
</dbReference>
<dbReference type="PANTHER" id="PTHR43381">
    <property type="entry name" value="TRANSLATION INITIATION FACTOR IF-2-RELATED"/>
    <property type="match status" value="1"/>
</dbReference>
<dbReference type="InterPro" id="IPR036925">
    <property type="entry name" value="TIF_IF2_dom3_sf"/>
</dbReference>
<dbReference type="GO" id="GO:0003743">
    <property type="term" value="F:translation initiation factor activity"/>
    <property type="evidence" value="ECO:0007669"/>
    <property type="project" value="UniProtKB-UniRule"/>
</dbReference>
<keyword evidence="6 8" id="KW-0342">GTP-binding</keyword>
<keyword evidence="12" id="KW-1185">Reference proteome</keyword>
<dbReference type="AlphaFoldDB" id="A0A8J7Y6Q2"/>
<dbReference type="InterPro" id="IPR029459">
    <property type="entry name" value="EFTU-type"/>
</dbReference>
<evidence type="ECO:0000256" key="4">
    <source>
        <dbReference type="ARBA" id="ARBA00022741"/>
    </source>
</evidence>
<dbReference type="RefSeq" id="WP_162318097.1">
    <property type="nucleotide sequence ID" value="NZ_JAHQXF010000002.1"/>
</dbReference>
<dbReference type="InterPro" id="IPR023115">
    <property type="entry name" value="TIF_IF2_dom3"/>
</dbReference>
<feature type="binding site" evidence="8">
    <location>
        <begin position="139"/>
        <end position="142"/>
    </location>
    <ligand>
        <name>GTP</name>
        <dbReference type="ChEBI" id="CHEBI:37565"/>
    </ligand>
</feature>
<evidence type="ECO:0000256" key="5">
    <source>
        <dbReference type="ARBA" id="ARBA00022917"/>
    </source>
</evidence>
<dbReference type="InterPro" id="IPR027417">
    <property type="entry name" value="P-loop_NTPase"/>
</dbReference>
<evidence type="ECO:0000313" key="12">
    <source>
        <dbReference type="Proteomes" id="UP000766550"/>
    </source>
</evidence>
<keyword evidence="3 8" id="KW-0396">Initiation factor</keyword>
<feature type="domain" description="Tr-type G" evidence="10">
    <location>
        <begin position="14"/>
        <end position="229"/>
    </location>
</feature>
<protein>
    <recommendedName>
        <fullName evidence="2 8">Probable translation initiation factor IF-2</fullName>
    </recommendedName>
</protein>
<dbReference type="PROSITE" id="PS51722">
    <property type="entry name" value="G_TR_2"/>
    <property type="match status" value="1"/>
</dbReference>
<dbReference type="GO" id="GO:0005525">
    <property type="term" value="F:GTP binding"/>
    <property type="evidence" value="ECO:0007669"/>
    <property type="project" value="UniProtKB-KW"/>
</dbReference>
<dbReference type="Proteomes" id="UP000766550">
    <property type="component" value="Unassembled WGS sequence"/>
</dbReference>
<dbReference type="GO" id="GO:0005737">
    <property type="term" value="C:cytoplasm"/>
    <property type="evidence" value="ECO:0007669"/>
    <property type="project" value="TreeGrafter"/>
</dbReference>
<evidence type="ECO:0000256" key="3">
    <source>
        <dbReference type="ARBA" id="ARBA00022540"/>
    </source>
</evidence>
<dbReference type="Gene3D" id="3.40.50.10050">
    <property type="entry name" value="Translation initiation factor IF- 2, domain 3"/>
    <property type="match status" value="1"/>
</dbReference>
<name>A0A8J7Y6Q2_9EURY</name>
<dbReference type="Pfam" id="PF11987">
    <property type="entry name" value="IF-2"/>
    <property type="match status" value="1"/>
</dbReference>
<evidence type="ECO:0000256" key="8">
    <source>
        <dbReference type="HAMAP-Rule" id="MF_00100"/>
    </source>
</evidence>
<comment type="caution">
    <text evidence="11">The sequence shown here is derived from an EMBL/GenBank/DDBJ whole genome shotgun (WGS) entry which is preliminary data.</text>
</comment>
<dbReference type="PRINTS" id="PR00315">
    <property type="entry name" value="ELONGATNFCT"/>
</dbReference>
<dbReference type="PANTHER" id="PTHR43381:SF4">
    <property type="entry name" value="EUKARYOTIC TRANSLATION INITIATION FACTOR 5B"/>
    <property type="match status" value="1"/>
</dbReference>
<dbReference type="InterPro" id="IPR015760">
    <property type="entry name" value="TIF_IF2"/>
</dbReference>
<dbReference type="OrthoDB" id="30957at2157"/>
<feature type="binding site" evidence="8">
    <location>
        <begin position="23"/>
        <end position="30"/>
    </location>
    <ligand>
        <name>GTP</name>
        <dbReference type="ChEBI" id="CHEBI:37565"/>
    </ligand>
</feature>
<evidence type="ECO:0000256" key="7">
    <source>
        <dbReference type="ARBA" id="ARBA00024852"/>
    </source>
</evidence>
<dbReference type="CDD" id="cd01887">
    <property type="entry name" value="IF2_eIF5B"/>
    <property type="match status" value="1"/>
</dbReference>
<dbReference type="FunFam" id="2.40.30.10:FF:000013">
    <property type="entry name" value="eukaryotic translation initiation factor 5B"/>
    <property type="match status" value="1"/>
</dbReference>
<dbReference type="EMBL" id="JAHQXF010000002">
    <property type="protein sequence ID" value="MBV0925262.1"/>
    <property type="molecule type" value="Genomic_DNA"/>
</dbReference>
<dbReference type="HAMAP" id="MF_00100_A">
    <property type="entry name" value="IF_2_A"/>
    <property type="match status" value="1"/>
</dbReference>
<dbReference type="GO" id="GO:0003924">
    <property type="term" value="F:GTPase activity"/>
    <property type="evidence" value="ECO:0007669"/>
    <property type="project" value="UniProtKB-UniRule"/>
</dbReference>
<dbReference type="InterPro" id="IPR004544">
    <property type="entry name" value="TF_aIF-2_arc"/>
</dbReference>
<dbReference type="Gene3D" id="2.40.30.10">
    <property type="entry name" value="Translation factors"/>
    <property type="match status" value="2"/>
</dbReference>
<evidence type="ECO:0000256" key="2">
    <source>
        <dbReference type="ARBA" id="ARBA00020166"/>
    </source>
</evidence>
<dbReference type="InterPro" id="IPR005225">
    <property type="entry name" value="Small_GTP-bd"/>
</dbReference>
<evidence type="ECO:0000256" key="9">
    <source>
        <dbReference type="RuleBase" id="RU000644"/>
    </source>
</evidence>
<gene>
    <name evidence="8 11" type="primary">infB</name>
    <name evidence="11" type="ORF">KTS45_13740</name>
</gene>
<dbReference type="InterPro" id="IPR000795">
    <property type="entry name" value="T_Tr_GTP-bd_dom"/>
</dbReference>
<feature type="binding site" evidence="8">
    <location>
        <begin position="85"/>
        <end position="89"/>
    </location>
    <ligand>
        <name>GTP</name>
        <dbReference type="ChEBI" id="CHEBI:37565"/>
    </ligand>
</feature>
<evidence type="ECO:0000256" key="1">
    <source>
        <dbReference type="ARBA" id="ARBA00007733"/>
    </source>
</evidence>
<keyword evidence="4 8" id="KW-0547">Nucleotide-binding</keyword>